<dbReference type="Gene3D" id="2.40.10.220">
    <property type="entry name" value="predicted glycosyltransferase like domains"/>
    <property type="match status" value="1"/>
</dbReference>
<dbReference type="KEGG" id="ccro:CMC5_007330"/>
<keyword evidence="4" id="KW-1185">Reference proteome</keyword>
<dbReference type="STRING" id="52.CMC5_007330"/>
<dbReference type="GO" id="GO:0035438">
    <property type="term" value="F:cyclic-di-GMP binding"/>
    <property type="evidence" value="ECO:0007669"/>
    <property type="project" value="InterPro"/>
</dbReference>
<protein>
    <recommendedName>
        <fullName evidence="2">PilZ domain-containing protein</fullName>
    </recommendedName>
</protein>
<dbReference type="Proteomes" id="UP000067626">
    <property type="component" value="Chromosome"/>
</dbReference>
<evidence type="ECO:0000256" key="1">
    <source>
        <dbReference type="SAM" id="MobiDB-lite"/>
    </source>
</evidence>
<feature type="compositionally biased region" description="Low complexity" evidence="1">
    <location>
        <begin position="120"/>
        <end position="137"/>
    </location>
</feature>
<gene>
    <name evidence="3" type="ORF">CMC5_007330</name>
</gene>
<dbReference type="InterPro" id="IPR009875">
    <property type="entry name" value="PilZ_domain"/>
</dbReference>
<accession>A0A0K1E7S8</accession>
<dbReference type="OrthoDB" id="5508958at2"/>
<reference evidence="3 4" key="1">
    <citation type="submission" date="2015-07" db="EMBL/GenBank/DDBJ databases">
        <title>Genome analysis of myxobacterium Chondromyces crocatus Cm c5 reveals a high potential for natural compound synthesis and the genetic basis for the loss of fruiting body formation.</title>
        <authorList>
            <person name="Zaburannyi N."/>
            <person name="Bunk B."/>
            <person name="Maier J."/>
            <person name="Overmann J."/>
            <person name="Mueller R."/>
        </authorList>
    </citation>
    <scope>NUCLEOTIDE SEQUENCE [LARGE SCALE GENOMIC DNA]</scope>
    <source>
        <strain evidence="3 4">Cm c5</strain>
    </source>
</reference>
<feature type="region of interest" description="Disordered" evidence="1">
    <location>
        <begin position="190"/>
        <end position="284"/>
    </location>
</feature>
<evidence type="ECO:0000259" key="2">
    <source>
        <dbReference type="Pfam" id="PF07238"/>
    </source>
</evidence>
<sequence>MSEPAQLARSAREQLATALNALQSDGDVPAELEELAEPIAEAMGILHRIERSSGIEPAGPEAVLGLVRQALNQIQTISSDHPLLETVMDAVAMSLSKAHALSRMAKAVVPHRPVLDVINSPTAAEPPEADSASAPQSTPRPEGDGSLSAVQAATAPRDVRTEEQWTELAPIPAQIVQSVEETFARSSFKEAESWQAAPEHQAKTVESSSSVQAPPSEERRFSPLVQSASPRPTPEGALRTAASSASSKPFPFAGEEHARRIPSAERPAHFGSTRPVDSSEPPSQVVAAASPVESVLRNAPRGKIAEFDVALGTQSASNLWDGIDGQDVIEHGGIFVATYKAPKIGSSVRLHVHLPGDCEFQALASIVWTREPGGAGDTEPGFGARFTQISPEARQLVRRFARNREPLFYDSL</sequence>
<evidence type="ECO:0000313" key="3">
    <source>
        <dbReference type="EMBL" id="AKT36613.1"/>
    </source>
</evidence>
<organism evidence="3 4">
    <name type="scientific">Chondromyces crocatus</name>
    <dbReference type="NCBI Taxonomy" id="52"/>
    <lineage>
        <taxon>Bacteria</taxon>
        <taxon>Pseudomonadati</taxon>
        <taxon>Myxococcota</taxon>
        <taxon>Polyangia</taxon>
        <taxon>Polyangiales</taxon>
        <taxon>Polyangiaceae</taxon>
        <taxon>Chondromyces</taxon>
    </lineage>
</organism>
<proteinExistence type="predicted"/>
<dbReference type="EMBL" id="CP012159">
    <property type="protein sequence ID" value="AKT36613.1"/>
    <property type="molecule type" value="Genomic_DNA"/>
</dbReference>
<dbReference type="AlphaFoldDB" id="A0A0K1E7S8"/>
<feature type="compositionally biased region" description="Basic and acidic residues" evidence="1">
    <location>
        <begin position="254"/>
        <end position="268"/>
    </location>
</feature>
<feature type="region of interest" description="Disordered" evidence="1">
    <location>
        <begin position="118"/>
        <end position="166"/>
    </location>
</feature>
<feature type="compositionally biased region" description="Polar residues" evidence="1">
    <location>
        <begin position="204"/>
        <end position="213"/>
    </location>
</feature>
<dbReference type="RefSeq" id="WP_082362208.1">
    <property type="nucleotide sequence ID" value="NZ_CP012159.1"/>
</dbReference>
<feature type="domain" description="PilZ" evidence="2">
    <location>
        <begin position="297"/>
        <end position="401"/>
    </location>
</feature>
<name>A0A0K1E7S8_CHOCO</name>
<evidence type="ECO:0000313" key="4">
    <source>
        <dbReference type="Proteomes" id="UP000067626"/>
    </source>
</evidence>
<dbReference type="Pfam" id="PF07238">
    <property type="entry name" value="PilZ"/>
    <property type="match status" value="1"/>
</dbReference>